<proteinExistence type="predicted"/>
<dbReference type="PANTHER" id="PTHR47272">
    <property type="entry name" value="DDE_TNP_1_7 DOMAIN-CONTAINING PROTEIN"/>
    <property type="match status" value="1"/>
</dbReference>
<organism evidence="2">
    <name type="scientific">Hexamita inflata</name>
    <dbReference type="NCBI Taxonomy" id="28002"/>
    <lineage>
        <taxon>Eukaryota</taxon>
        <taxon>Metamonada</taxon>
        <taxon>Diplomonadida</taxon>
        <taxon>Hexamitidae</taxon>
        <taxon>Hexamitinae</taxon>
        <taxon>Hexamita</taxon>
    </lineage>
</organism>
<evidence type="ECO:0000313" key="2">
    <source>
        <dbReference type="EMBL" id="CAI9947057.1"/>
    </source>
</evidence>
<evidence type="ECO:0000259" key="1">
    <source>
        <dbReference type="Pfam" id="PF13843"/>
    </source>
</evidence>
<keyword evidence="4" id="KW-1185">Reference proteome</keyword>
<comment type="caution">
    <text evidence="2">The sequence shown here is derived from an EMBL/GenBank/DDBJ whole genome shotgun (WGS) entry which is preliminary data.</text>
</comment>
<accession>A0AA86Q6N0</accession>
<gene>
    <name evidence="2" type="ORF">HINF_LOCUS34702</name>
    <name evidence="3" type="ORF">HINF_LOCUS43747</name>
</gene>
<name>A0AA86Q6N0_9EUKA</name>
<dbReference type="AlphaFoldDB" id="A0AA86Q6N0"/>
<feature type="domain" description="PiggyBac transposable element-derived protein" evidence="1">
    <location>
        <begin position="173"/>
        <end position="432"/>
    </location>
</feature>
<protein>
    <submittedName>
        <fullName evidence="2">Transposase IS4</fullName>
    </submittedName>
    <submittedName>
        <fullName evidence="3">Transposase_IS4</fullName>
    </submittedName>
</protein>
<reference evidence="3 4" key="2">
    <citation type="submission" date="2024-07" db="EMBL/GenBank/DDBJ databases">
        <authorList>
            <person name="Akdeniz Z."/>
        </authorList>
    </citation>
    <scope>NUCLEOTIDE SEQUENCE [LARGE SCALE GENOMIC DNA]</scope>
</reference>
<dbReference type="Pfam" id="PF13843">
    <property type="entry name" value="DDE_Tnp_1_7"/>
    <property type="match status" value="1"/>
</dbReference>
<dbReference type="EMBL" id="CAXDID020000183">
    <property type="protein sequence ID" value="CAL6050143.1"/>
    <property type="molecule type" value="Genomic_DNA"/>
</dbReference>
<dbReference type="Proteomes" id="UP001642409">
    <property type="component" value="Unassembled WGS sequence"/>
</dbReference>
<evidence type="ECO:0000313" key="4">
    <source>
        <dbReference type="Proteomes" id="UP001642409"/>
    </source>
</evidence>
<evidence type="ECO:0000313" key="3">
    <source>
        <dbReference type="EMBL" id="CAL6050143.1"/>
    </source>
</evidence>
<dbReference type="InterPro" id="IPR029526">
    <property type="entry name" value="PGBD"/>
</dbReference>
<dbReference type="EMBL" id="CATOUU010000772">
    <property type="protein sequence ID" value="CAI9947057.1"/>
    <property type="molecule type" value="Genomic_DNA"/>
</dbReference>
<sequence>MQMTTVSECIFKSFSEIFTSLFYENIKTMTEARKIKKFGSRSKLNIIEFDRYLIILFTMMISGRGRGSAESFWSKNSKIRNQFIADEVGMSFNEWQEIHSSICYGHVEANVDADDGLNIDEQQLSSDASDDISEDDNDQDLLPEELLEEINKQYVDQQELFLQKSGKETQVRGTVKRVQSFMDMLQTKFHEIFNKYPDYFVGKNLVIDEQLIKFAGRIFFLQYNPSKPAKRGILVRTCVDTFTNFVLSMDLYAASQTKGTTDTLSVIQRLLSNFNKQSNCTLFCDNYYSTIKVVEYIKSLGYNYVGTFQPGRLSKKQKSELVELGLNEVKEYKVDGKKDIFVLQWQCKQNKTLSMIYNKNSFVNDPYKFTTFESTRGILRQQPEMVRYYNNNYKGVDKVDQYISSLKYPGRCKRWTTRMFIYFMQTILVNSFSLFRLQYPEHNNITIIPFVDGLIDQLNINLNKTIQITPKRRIEEVSTPVIAPVVKKTVKAFWHQKIQQNSYLLCSECFQSWTRQTCGCLNIAICDQCRSEHIKQTNTIRSYYVHSPGK</sequence>
<reference evidence="2" key="1">
    <citation type="submission" date="2023-06" db="EMBL/GenBank/DDBJ databases">
        <authorList>
            <person name="Kurt Z."/>
        </authorList>
    </citation>
    <scope>NUCLEOTIDE SEQUENCE</scope>
</reference>